<feature type="repeat" description="TPR" evidence="3">
    <location>
        <begin position="254"/>
        <end position="287"/>
    </location>
</feature>
<reference evidence="5 6" key="1">
    <citation type="submission" date="2016-10" db="EMBL/GenBank/DDBJ databases">
        <authorList>
            <person name="de Groot N.N."/>
        </authorList>
    </citation>
    <scope>NUCLEOTIDE SEQUENCE [LARGE SCALE GENOMIC DNA]</scope>
    <source>
        <strain evidence="5 6">Nl18</strain>
    </source>
</reference>
<proteinExistence type="predicted"/>
<evidence type="ECO:0000256" key="1">
    <source>
        <dbReference type="ARBA" id="ARBA00022737"/>
    </source>
</evidence>
<dbReference type="InterPro" id="IPR019734">
    <property type="entry name" value="TPR_rpt"/>
</dbReference>
<dbReference type="SUPFAM" id="SSF48452">
    <property type="entry name" value="TPR-like"/>
    <property type="match status" value="2"/>
</dbReference>
<evidence type="ECO:0000313" key="6">
    <source>
        <dbReference type="Proteomes" id="UP000183898"/>
    </source>
</evidence>
<gene>
    <name evidence="5" type="ORF">SAMN05216404_10245</name>
</gene>
<dbReference type="SMART" id="SM00028">
    <property type="entry name" value="TPR"/>
    <property type="match status" value="9"/>
</dbReference>
<feature type="repeat" description="TPR" evidence="3">
    <location>
        <begin position="288"/>
        <end position="321"/>
    </location>
</feature>
<feature type="repeat" description="TPR" evidence="3">
    <location>
        <begin position="495"/>
        <end position="528"/>
    </location>
</feature>
<feature type="chain" id="PRO_5010350808" evidence="4">
    <location>
        <begin position="23"/>
        <end position="573"/>
    </location>
</feature>
<dbReference type="PROSITE" id="PS51257">
    <property type="entry name" value="PROKAR_LIPOPROTEIN"/>
    <property type="match status" value="1"/>
</dbReference>
<dbReference type="PROSITE" id="PS50005">
    <property type="entry name" value="TPR"/>
    <property type="match status" value="3"/>
</dbReference>
<dbReference type="Gene3D" id="1.25.40.10">
    <property type="entry name" value="Tetratricopeptide repeat domain"/>
    <property type="match status" value="2"/>
</dbReference>
<keyword evidence="4" id="KW-0732">Signal</keyword>
<organism evidence="5 6">
    <name type="scientific">Nitrosospira multiformis</name>
    <dbReference type="NCBI Taxonomy" id="1231"/>
    <lineage>
        <taxon>Bacteria</taxon>
        <taxon>Pseudomonadati</taxon>
        <taxon>Pseudomonadota</taxon>
        <taxon>Betaproteobacteria</taxon>
        <taxon>Nitrosomonadales</taxon>
        <taxon>Nitrosomonadaceae</taxon>
        <taxon>Nitrosospira</taxon>
    </lineage>
</organism>
<dbReference type="AlphaFoldDB" id="A0A1H8CRU6"/>
<accession>A0A1H8CRU6</accession>
<feature type="signal peptide" evidence="4">
    <location>
        <begin position="1"/>
        <end position="22"/>
    </location>
</feature>
<sequence length="573" mass="64743">MSLKVPGALPLLFLAACSHLPAKTPLTAEKPAEKKESEQSRVPHQDLTPSMLFDFLLAETALQRGDTEIGLRTYLKLAKNTQDPRVAQRATEAALQARQPAFALEAAKIWTELDPESIPARQMMAALLVHFDRLDEARPHLEKLLAVAGDKIDDAFMQLNSLLVRSPNKNAIFELVKQLAQPYPDLPEAHFAESQAAWFAERFDTALEEMKKALALRPEWEMAAIYEGRILARESNARAIEFFDDYLKRYPKANDTRITYARLLLAERDYSKAREQFQKLLTENPDNPDVAIAVGLLSLELQNYDVAESNFKRALELGYRDPGMVRFYLGGISEKKQQIPQALNWYRSVTDGTQFIPAQIKYAILLSRTGKMKEGLQHLQQLPVANDQQRAQVIIAEAQLLRESGAYKKAFQLLSSSLEKLPDSPELLYDRALAAEKIGKADIMEQDLRKLIQLRPDHAHAYNALGYGIAEHSSRRLPEALELIEKAIKLSPIDPYIIDSLGWVHYRMGDINQGLSYLRQAFAMNPDPEIAAHLGEVLWVQGMKDEAKEIWQTALKNHPGNEALIGVMKKFMK</sequence>
<evidence type="ECO:0000256" key="3">
    <source>
        <dbReference type="PROSITE-ProRule" id="PRU00339"/>
    </source>
</evidence>
<dbReference type="Pfam" id="PF13432">
    <property type="entry name" value="TPR_16"/>
    <property type="match status" value="2"/>
</dbReference>
<dbReference type="PANTHER" id="PTHR45586">
    <property type="entry name" value="TPR REPEAT-CONTAINING PROTEIN PA4667"/>
    <property type="match status" value="1"/>
</dbReference>
<evidence type="ECO:0000313" key="5">
    <source>
        <dbReference type="EMBL" id="SEM97951.1"/>
    </source>
</evidence>
<keyword evidence="2 3" id="KW-0802">TPR repeat</keyword>
<dbReference type="InterPro" id="IPR051012">
    <property type="entry name" value="CellSynth/LPSAsmb/PSIAsmb"/>
</dbReference>
<dbReference type="Proteomes" id="UP000183898">
    <property type="component" value="Unassembled WGS sequence"/>
</dbReference>
<dbReference type="EMBL" id="FOCT01000002">
    <property type="protein sequence ID" value="SEM97951.1"/>
    <property type="molecule type" value="Genomic_DNA"/>
</dbReference>
<name>A0A1H8CRU6_9PROT</name>
<dbReference type="PANTHER" id="PTHR45586:SF1">
    <property type="entry name" value="LIPOPOLYSACCHARIDE ASSEMBLY PROTEIN B"/>
    <property type="match status" value="1"/>
</dbReference>
<keyword evidence="1" id="KW-0677">Repeat</keyword>
<evidence type="ECO:0000256" key="4">
    <source>
        <dbReference type="SAM" id="SignalP"/>
    </source>
</evidence>
<dbReference type="InterPro" id="IPR011990">
    <property type="entry name" value="TPR-like_helical_dom_sf"/>
</dbReference>
<protein>
    <submittedName>
        <fullName evidence="5">Tetratricopeptide repeat-containing protein</fullName>
    </submittedName>
</protein>
<evidence type="ECO:0000256" key="2">
    <source>
        <dbReference type="ARBA" id="ARBA00022803"/>
    </source>
</evidence>
<dbReference type="RefSeq" id="WP_074744024.1">
    <property type="nucleotide sequence ID" value="NZ_FOCT01000002.1"/>
</dbReference>
<dbReference type="Pfam" id="PF14559">
    <property type="entry name" value="TPR_19"/>
    <property type="match status" value="1"/>
</dbReference>